<dbReference type="KEGG" id="dps:DP2151"/>
<keyword evidence="1" id="KW-0472">Membrane</keyword>
<keyword evidence="1" id="KW-0812">Transmembrane</keyword>
<evidence type="ECO:0000313" key="3">
    <source>
        <dbReference type="Proteomes" id="UP000000602"/>
    </source>
</evidence>
<proteinExistence type="predicted"/>
<keyword evidence="3" id="KW-1185">Reference proteome</keyword>
<feature type="transmembrane region" description="Helical" evidence="1">
    <location>
        <begin position="65"/>
        <end position="86"/>
    </location>
</feature>
<evidence type="ECO:0000256" key="1">
    <source>
        <dbReference type="SAM" id="Phobius"/>
    </source>
</evidence>
<name>Q6AL95_DESPS</name>
<dbReference type="HOGENOM" id="CLU_110723_1_0_7"/>
<dbReference type="EMBL" id="CR522870">
    <property type="protein sequence ID" value="CAG36880.1"/>
    <property type="molecule type" value="Genomic_DNA"/>
</dbReference>
<gene>
    <name evidence="2" type="ordered locus">DP2151</name>
</gene>
<reference evidence="3" key="1">
    <citation type="journal article" date="2004" name="Environ. Microbiol.">
        <title>The genome of Desulfotalea psychrophila, a sulfate-reducing bacterium from permanently cold Arctic sediments.</title>
        <authorList>
            <person name="Rabus R."/>
            <person name="Ruepp A."/>
            <person name="Frickey T."/>
            <person name="Rattei T."/>
            <person name="Fartmann B."/>
            <person name="Stark M."/>
            <person name="Bauer M."/>
            <person name="Zibat A."/>
            <person name="Lombardot T."/>
            <person name="Becker I."/>
            <person name="Amann J."/>
            <person name="Gellner K."/>
            <person name="Teeling H."/>
            <person name="Leuschner W.D."/>
            <person name="Gloeckner F.-O."/>
            <person name="Lupas A.N."/>
            <person name="Amann R."/>
            <person name="Klenk H.-P."/>
        </authorList>
    </citation>
    <scope>NUCLEOTIDE SEQUENCE [LARGE SCALE GENOMIC DNA]</scope>
    <source>
        <strain evidence="3">DSM 12343 / LSv54</strain>
    </source>
</reference>
<dbReference type="eggNOG" id="ENOG5032ZK4">
    <property type="taxonomic scope" value="Bacteria"/>
</dbReference>
<evidence type="ECO:0008006" key="4">
    <source>
        <dbReference type="Google" id="ProtNLM"/>
    </source>
</evidence>
<feature type="transmembrane region" description="Helical" evidence="1">
    <location>
        <begin position="92"/>
        <end position="109"/>
    </location>
</feature>
<evidence type="ECO:0000313" key="2">
    <source>
        <dbReference type="EMBL" id="CAG36880.1"/>
    </source>
</evidence>
<sequence length="187" mass="20725">MSTLLQPDLAIDSHRPMKTLINVLIYQSIWFLSILGGNSGAWFGLLLLCAHLFYSATKSADLRMIGALFVAGLLLDGTLHQVGFFSFTETGFPIPFWLLVIWLGLAITPNHSLAWLQKKPLLAMLFGTLGGPIAYWAGVRMGAAHFNWELLPSLGTLAVIWGLLWPLVMHLSVISTKRSQTRLLTHK</sequence>
<feature type="transmembrane region" description="Helical" evidence="1">
    <location>
        <begin position="29"/>
        <end position="53"/>
    </location>
</feature>
<dbReference type="InterPro" id="IPR021306">
    <property type="entry name" value="DUF2878"/>
</dbReference>
<feature type="transmembrane region" description="Helical" evidence="1">
    <location>
        <begin position="121"/>
        <end position="138"/>
    </location>
</feature>
<dbReference type="Proteomes" id="UP000000602">
    <property type="component" value="Chromosome"/>
</dbReference>
<dbReference type="STRING" id="177439.DP2151"/>
<protein>
    <recommendedName>
        <fullName evidence="4">DUF2878 domain-containing protein</fullName>
    </recommendedName>
</protein>
<dbReference type="Pfam" id="PF11086">
    <property type="entry name" value="DUF2878"/>
    <property type="match status" value="1"/>
</dbReference>
<feature type="transmembrane region" description="Helical" evidence="1">
    <location>
        <begin position="150"/>
        <end position="174"/>
    </location>
</feature>
<organism evidence="2 3">
    <name type="scientific">Desulfotalea psychrophila (strain LSv54 / DSM 12343)</name>
    <dbReference type="NCBI Taxonomy" id="177439"/>
    <lineage>
        <taxon>Bacteria</taxon>
        <taxon>Pseudomonadati</taxon>
        <taxon>Thermodesulfobacteriota</taxon>
        <taxon>Desulfobulbia</taxon>
        <taxon>Desulfobulbales</taxon>
        <taxon>Desulfocapsaceae</taxon>
        <taxon>Desulfotalea</taxon>
    </lineage>
</organism>
<dbReference type="AlphaFoldDB" id="Q6AL95"/>
<keyword evidence="1" id="KW-1133">Transmembrane helix</keyword>
<accession>Q6AL95</accession>